<protein>
    <submittedName>
        <fullName evidence="1">Uncharacterized protein</fullName>
    </submittedName>
</protein>
<evidence type="ECO:0000313" key="1">
    <source>
        <dbReference type="EMBL" id="MBN1571573.1"/>
    </source>
</evidence>
<dbReference type="EMBL" id="JAFGIX010000001">
    <property type="protein sequence ID" value="MBN1571573.1"/>
    <property type="molecule type" value="Genomic_DNA"/>
</dbReference>
<proteinExistence type="predicted"/>
<name>A0A9D8KC90_9DELT</name>
<reference evidence="1" key="2">
    <citation type="submission" date="2021-01" db="EMBL/GenBank/DDBJ databases">
        <authorList>
            <person name="Hahn C.R."/>
            <person name="Youssef N.H."/>
            <person name="Elshahed M."/>
        </authorList>
    </citation>
    <scope>NUCLEOTIDE SEQUENCE</scope>
    <source>
        <strain evidence="1">Zod_Metabat.24</strain>
    </source>
</reference>
<reference evidence="1" key="1">
    <citation type="journal article" date="2021" name="Environ. Microbiol.">
        <title>Genomic characterization of three novel Desulfobacterota classes expand the metabolic and phylogenetic diversity of the phylum.</title>
        <authorList>
            <person name="Murphy C.L."/>
            <person name="Biggerstaff J."/>
            <person name="Eichhorn A."/>
            <person name="Ewing E."/>
            <person name="Shahan R."/>
            <person name="Soriano D."/>
            <person name="Stewart S."/>
            <person name="VanMol K."/>
            <person name="Walker R."/>
            <person name="Walters P."/>
            <person name="Elshahed M.S."/>
            <person name="Youssef N.H."/>
        </authorList>
    </citation>
    <scope>NUCLEOTIDE SEQUENCE</scope>
    <source>
        <strain evidence="1">Zod_Metabat.24</strain>
    </source>
</reference>
<dbReference type="AlphaFoldDB" id="A0A9D8KC90"/>
<dbReference type="Proteomes" id="UP000809273">
    <property type="component" value="Unassembled WGS sequence"/>
</dbReference>
<gene>
    <name evidence="1" type="ORF">JW984_00070</name>
</gene>
<accession>A0A9D8KC90</accession>
<sequence length="51" mass="5621">MTKKVITKLWGVNPVPVLTAPSMDETSTWGSFTTTGINSVVVTFLWFSKES</sequence>
<comment type="caution">
    <text evidence="1">The sequence shown here is derived from an EMBL/GenBank/DDBJ whole genome shotgun (WGS) entry which is preliminary data.</text>
</comment>
<organism evidence="1 2">
    <name type="scientific">Candidatus Zymogenus saltonus</name>
    <dbReference type="NCBI Taxonomy" id="2844893"/>
    <lineage>
        <taxon>Bacteria</taxon>
        <taxon>Deltaproteobacteria</taxon>
        <taxon>Candidatus Zymogenia</taxon>
        <taxon>Candidatus Zymogeniales</taxon>
        <taxon>Candidatus Zymogenaceae</taxon>
        <taxon>Candidatus Zymogenus</taxon>
    </lineage>
</organism>
<evidence type="ECO:0000313" key="2">
    <source>
        <dbReference type="Proteomes" id="UP000809273"/>
    </source>
</evidence>